<protein>
    <submittedName>
        <fullName evidence="3">Glycosyl Transferase type 1</fullName>
    </submittedName>
</protein>
<dbReference type="Pfam" id="PF00534">
    <property type="entry name" value="Glycos_transf_1"/>
    <property type="match status" value="1"/>
</dbReference>
<reference evidence="3" key="1">
    <citation type="submission" date="2012-11" db="EMBL/GenBank/DDBJ databases">
        <authorList>
            <person name="Aslett M."/>
        </authorList>
    </citation>
    <scope>NUCLEOTIDE SEQUENCE</scope>
    <source>
        <strain evidence="3">ST-22</strain>
    </source>
</reference>
<accession>M5D572</accession>
<dbReference type="AlphaFoldDB" id="M5D572"/>
<evidence type="ECO:0000313" key="3">
    <source>
        <dbReference type="EMBL" id="CCP19817.1"/>
    </source>
</evidence>
<sequence>MKSEPYFNYYFLLIIELYTLGLYNMAVIIFVNGIRAVNGLVKSSINTANAFAEEGLDVHLINFVGNITGAEHLYPPFHLHPNVKTSSIIDLFNDIPENVSCRNTPFYSIHQQFFKAEYSAHYKHVLMKIESLLSAEDSIIFTHPLQLEMYRLANNDIKSKAKLIVQIHGNYMEEIHNYEILARNIDYVDYLQTVSDEMLEEMHSHFKIKKDKLVFIPNITYPISLEKKEADFFIKDDEDIDNAQKFKRISIVGSIQPRKNQLDAIKIINKIKNENYILQIYGKSINKDYFELIKKYIKDNKLQNRILFKGESSEQEIYENTDILIMTSESEGFPYIFMEGMVYDIPIVVYDFKYGANDYSNYNENGCVFKTGDISGMAKKIIELLNNPEKYKELVQYNHNRFLKEYAKDVVMAKYFTILPRSFNNVSLSSAFSRKELDEFQNITFSIEDSNDLAHIWNFELTNPAQNMNFFALVGKRKFPMDAHIQGTQCTIKIAHKKTGNLLSLLLKKRNQLNLSRGYTLIAEDNSYEKYIGAISNKGNFEIIANKKSSLVTINKSTLELHEIPHELHQNKLLIALPNMQTPLKITDDNLIPIQASIKLEKIGNTYYPCFLPSGIFNNICLDYGEESKIINFSKYSYKYIYDSIRHIEQHTDISDIIVCNVYSWELIRASVIESLMEFTGKWEKHFQTSPKIDYRFDHEGKRSMDDVFSEETFIMEFPRKNGIDKKTAAFQNIPNSIVMEYPQTNGYSMRSHSLKSNVVAAKHFLEKLNKIKVDIKFKKHDLANIKKMNRIIYEHLGININIEAFLKPRLEKFKREEKYFHDFFKRNNFKEVIFPSTYWNPGIICAAHKQGIKVSDIQYAAITPYHPAYFKSPKSHYVADKLFLWSEYWNHELLPNPTREIGSGAAYWYALDDVRFSEKLNYDYIFLSQSRISSRLLSFAIEFALKNPQLQLLFSKHPDENIDLKNRIIPDNLIISTESSIQGINESRVAVGVYSTSLFEALACGKQTFVVKYPGYEIMSNEIDSGLFFAVETPEEMLEKTSPNWVAVADIENQFFGQEK</sequence>
<keyword evidence="1" id="KW-1133">Transmembrane helix</keyword>
<reference evidence="3" key="2">
    <citation type="journal article" date="2013" name="Emerg. Infect. Dis.">
        <title>Description and Nomenclature of Neisseria meningitidis Capsule Locus.</title>
        <authorList>
            <person name="Harrison O.B."/>
            <person name="Claus H."/>
            <person name="Jiang Y."/>
            <person name="Bennett J.S."/>
            <person name="Bratcher H.B."/>
            <person name="Jolley K.A."/>
            <person name="Corton C."/>
            <person name="Care R."/>
            <person name="Poolman J.T."/>
            <person name="Zollinger W.L.D."/>
            <person name="Frasch C.E."/>
            <person name="Stephens D.S."/>
            <person name="Feavers I."/>
            <person name="Frosch M."/>
            <person name="Parkhill J."/>
            <person name="Vogel U."/>
            <person name="Quail M.A."/>
            <person name="Bentley S.D."/>
            <person name="Maiden M.C.J."/>
        </authorList>
    </citation>
    <scope>NUCLEOTIDE SEQUENCE</scope>
    <source>
        <strain evidence="3">ST-22</strain>
    </source>
</reference>
<proteinExistence type="predicted"/>
<feature type="domain" description="Glycosyl transferase family 1" evidence="2">
    <location>
        <begin position="238"/>
        <end position="399"/>
    </location>
</feature>
<dbReference type="PANTHER" id="PTHR12526">
    <property type="entry name" value="GLYCOSYLTRANSFERASE"/>
    <property type="match status" value="1"/>
</dbReference>
<keyword evidence="1" id="KW-0812">Transmembrane</keyword>
<evidence type="ECO:0000256" key="1">
    <source>
        <dbReference type="SAM" id="Phobius"/>
    </source>
</evidence>
<keyword evidence="3" id="KW-0808">Transferase</keyword>
<keyword evidence="1" id="KW-0472">Membrane</keyword>
<evidence type="ECO:0000259" key="2">
    <source>
        <dbReference type="Pfam" id="PF00534"/>
    </source>
</evidence>
<dbReference type="PANTHER" id="PTHR12526:SF628">
    <property type="entry name" value="MANNOSYLGLUCOSYLGLYCERATE SYNTHASE"/>
    <property type="match status" value="1"/>
</dbReference>
<dbReference type="SUPFAM" id="SSF53756">
    <property type="entry name" value="UDP-Glycosyltransferase/glycogen phosphorylase"/>
    <property type="match status" value="1"/>
</dbReference>
<dbReference type="InterPro" id="IPR001296">
    <property type="entry name" value="Glyco_trans_1"/>
</dbReference>
<dbReference type="Gene3D" id="3.40.50.2000">
    <property type="entry name" value="Glycogen Phosphorylase B"/>
    <property type="match status" value="2"/>
</dbReference>
<dbReference type="EMBL" id="HF562987">
    <property type="protein sequence ID" value="CCP19817.1"/>
    <property type="molecule type" value="Genomic_DNA"/>
</dbReference>
<organism evidence="3">
    <name type="scientific">Neisseria meningitidis</name>
    <dbReference type="NCBI Taxonomy" id="487"/>
    <lineage>
        <taxon>Bacteria</taxon>
        <taxon>Pseudomonadati</taxon>
        <taxon>Pseudomonadota</taxon>
        <taxon>Betaproteobacteria</taxon>
        <taxon>Neisseriales</taxon>
        <taxon>Neisseriaceae</taxon>
        <taxon>Neisseria</taxon>
    </lineage>
</organism>
<dbReference type="GO" id="GO:0016757">
    <property type="term" value="F:glycosyltransferase activity"/>
    <property type="evidence" value="ECO:0007669"/>
    <property type="project" value="InterPro"/>
</dbReference>
<feature type="transmembrane region" description="Helical" evidence="1">
    <location>
        <begin position="7"/>
        <end position="31"/>
    </location>
</feature>
<name>M5D572_NEIME</name>
<gene>
    <name evidence="3" type="primary">NEIS2162 (csw)</name>
</gene>